<sequence length="1009" mass="112638">MPPKKSLLARSATRPTRRSARRRERLDDGIPSVYDEMLAEVVAEEQDPSSNLRSPKRRKVSEEPSSKIELDFDLFGTSEVATEEEQPDKASLEDTAPKLPQIVFDDFEGSDDSDVEFEDVNLDEAAEGEEADDDHAGASAEQKSLELDLSKTTPEPSRRAGSRRKPVGPAERKIRLEVHKAHLVCLLAHLSARNRWCESDEIQAILKPLVSRKVISLLHVDESKPQYQRSYSFMKGIEEICAIWRQLWTITARGMQRAHWKEDADAVTASDDAEDLIDFEDFKVAARSRSGSRDLGAQLFCALLRSVAVDTRLVCSLQVLPFSGVAKGQTPEKPKPQYYHAPPQNYTQNATITRPERKTPKKKRIVESPYPIFWVEVYSPSTATWIPLDPIVRNTINKPKTGFEPPASDRLNSMSYVIAFEDDGSARDVTRRYVQWYNAKTRKQRVESTKGGEQWWARVMDHLRKPFAESRDEIEDASLLQRAESEPMPRNVQDFKGHPVYVLERHLRMNEVIHPKHEVGKVSTGSGKNAKLESVYRRRDVHVCRTADAWYRRGRDVVVGEQPLKRVMPKRGRLTGEMDDDNDEEATEGMALYAEYQTRLYEPPPVVDGKIPKNAYGNLDVYVPSMIPAGAVHVRHPLAAEAARVLGIDYADAVTGFVFKGRQGTAVVDGVVVPMTMCNAMINVIEGLESQATEESEQARSKVIQGLWKRWLTALRVRERVHREYGDSREDEEGGSRVVQNDDDDDDDDSTYEDDGFEEPGGGFMLEQEETPQGHVNQTTDWDDALPKLNLKPTDQLLPPEVVRQPVVIVRSPHKLPAPANPDHVERGRTEAADGDQGGGFIHEESEHETVNQEGGFIHEDDDAEMANQGGGFIQEDNDDAGGGGGFFPEDEMEVDDNVSAGVNVESRTQPQQAQSDHDNQSNQGQDNGDAHESPDKDMASVSASADQPVSRHQQHTSADDASPGESPAGSPAAKSTPSLRSETSLLSHDPDEEDAEPEWLLNSLGEME</sequence>
<dbReference type="InterPro" id="IPR004583">
    <property type="entry name" value="DNA_repair_Rad4"/>
</dbReference>
<dbReference type="InterPro" id="IPR018328">
    <property type="entry name" value="Rad4_beta-hairpin_dom3"/>
</dbReference>
<feature type="compositionally biased region" description="Polar residues" evidence="6">
    <location>
        <begin position="974"/>
        <end position="987"/>
    </location>
</feature>
<evidence type="ECO:0000256" key="1">
    <source>
        <dbReference type="ARBA" id="ARBA00004123"/>
    </source>
</evidence>
<feature type="region of interest" description="Disordered" evidence="6">
    <location>
        <begin position="724"/>
        <end position="793"/>
    </location>
</feature>
<feature type="region of interest" description="Disordered" evidence="6">
    <location>
        <begin position="1"/>
        <end position="31"/>
    </location>
</feature>
<dbReference type="SUPFAM" id="SSF54001">
    <property type="entry name" value="Cysteine proteinases"/>
    <property type="match status" value="1"/>
</dbReference>
<dbReference type="PANTHER" id="PTHR12135">
    <property type="entry name" value="DNA REPAIR PROTEIN XP-C / RAD4"/>
    <property type="match status" value="1"/>
</dbReference>
<evidence type="ECO:0000256" key="6">
    <source>
        <dbReference type="SAM" id="MobiDB-lite"/>
    </source>
</evidence>
<dbReference type="InterPro" id="IPR018325">
    <property type="entry name" value="Rad4/PNGase_transGLS-fold"/>
</dbReference>
<evidence type="ECO:0000256" key="4">
    <source>
        <dbReference type="ARBA" id="ARBA00023204"/>
    </source>
</evidence>
<keyword evidence="5" id="KW-0539">Nucleus</keyword>
<dbReference type="Pfam" id="PF03835">
    <property type="entry name" value="Rad4"/>
    <property type="match status" value="1"/>
</dbReference>
<dbReference type="GO" id="GO:0003684">
    <property type="term" value="F:damaged DNA binding"/>
    <property type="evidence" value="ECO:0007669"/>
    <property type="project" value="InterPro"/>
</dbReference>
<dbReference type="Pfam" id="PF10404">
    <property type="entry name" value="BHD_2"/>
    <property type="match status" value="1"/>
</dbReference>
<comment type="caution">
    <text evidence="10">The sequence shown here is derived from an EMBL/GenBank/DDBJ whole genome shotgun (WGS) entry which is preliminary data.</text>
</comment>
<evidence type="ECO:0000313" key="11">
    <source>
        <dbReference type="Proteomes" id="UP001161757"/>
    </source>
</evidence>
<organism evidence="10 11">
    <name type="scientific">Exophiala dermatitidis</name>
    <name type="common">Black yeast-like fungus</name>
    <name type="synonym">Wangiella dermatitidis</name>
    <dbReference type="NCBI Taxonomy" id="5970"/>
    <lineage>
        <taxon>Eukaryota</taxon>
        <taxon>Fungi</taxon>
        <taxon>Dikarya</taxon>
        <taxon>Ascomycota</taxon>
        <taxon>Pezizomycotina</taxon>
        <taxon>Eurotiomycetes</taxon>
        <taxon>Chaetothyriomycetidae</taxon>
        <taxon>Chaetothyriales</taxon>
        <taxon>Herpotrichiellaceae</taxon>
        <taxon>Exophiala</taxon>
    </lineage>
</organism>
<comment type="subcellular location">
    <subcellularLocation>
        <location evidence="1">Nucleus</location>
    </subcellularLocation>
</comment>
<evidence type="ECO:0000256" key="3">
    <source>
        <dbReference type="ARBA" id="ARBA00022763"/>
    </source>
</evidence>
<dbReference type="GO" id="GO:0006298">
    <property type="term" value="P:mismatch repair"/>
    <property type="evidence" value="ECO:0007669"/>
    <property type="project" value="TreeGrafter"/>
</dbReference>
<keyword evidence="3" id="KW-0227">DNA damage</keyword>
<dbReference type="Gene3D" id="2.20.20.110">
    <property type="entry name" value="Rad4, beta-hairpin domain BHD1"/>
    <property type="match status" value="1"/>
</dbReference>
<feature type="compositionally biased region" description="Polar residues" evidence="6">
    <location>
        <begin position="906"/>
        <end position="927"/>
    </location>
</feature>
<feature type="domain" description="Rad4 beta-hairpin" evidence="9">
    <location>
        <begin position="611"/>
        <end position="685"/>
    </location>
</feature>
<dbReference type="EMBL" id="JAJGCB010000026">
    <property type="protein sequence ID" value="KAJ8987245.1"/>
    <property type="molecule type" value="Genomic_DNA"/>
</dbReference>
<feature type="domain" description="Rad4 beta-hairpin" evidence="7">
    <location>
        <begin position="484"/>
        <end position="542"/>
    </location>
</feature>
<feature type="domain" description="Rad4 beta-hairpin" evidence="8">
    <location>
        <begin position="544"/>
        <end position="604"/>
    </location>
</feature>
<dbReference type="GO" id="GO:0003697">
    <property type="term" value="F:single-stranded DNA binding"/>
    <property type="evidence" value="ECO:0007669"/>
    <property type="project" value="TreeGrafter"/>
</dbReference>
<reference evidence="10" key="1">
    <citation type="submission" date="2023-01" db="EMBL/GenBank/DDBJ databases">
        <title>Exophiala dermititidis isolated from Cystic Fibrosis Patient.</title>
        <authorList>
            <person name="Kurbessoian T."/>
            <person name="Crocker A."/>
            <person name="Murante D."/>
            <person name="Hogan D.A."/>
            <person name="Stajich J.E."/>
        </authorList>
    </citation>
    <scope>NUCLEOTIDE SEQUENCE</scope>
    <source>
        <strain evidence="10">Ex8</strain>
    </source>
</reference>
<evidence type="ECO:0000313" key="10">
    <source>
        <dbReference type="EMBL" id="KAJ8987245.1"/>
    </source>
</evidence>
<dbReference type="InterPro" id="IPR018327">
    <property type="entry name" value="BHD_2"/>
</dbReference>
<evidence type="ECO:0000259" key="8">
    <source>
        <dbReference type="SMART" id="SM01031"/>
    </source>
</evidence>
<feature type="compositionally biased region" description="Basic and acidic residues" evidence="6">
    <location>
        <begin position="842"/>
        <end position="851"/>
    </location>
</feature>
<dbReference type="InterPro" id="IPR018326">
    <property type="entry name" value="Rad4_beta-hairpin_dom1"/>
</dbReference>
<dbReference type="SMART" id="SM01032">
    <property type="entry name" value="BHD_3"/>
    <property type="match status" value="1"/>
</dbReference>
<feature type="compositionally biased region" description="Basic and acidic residues" evidence="6">
    <location>
        <begin position="60"/>
        <end position="70"/>
    </location>
</feature>
<dbReference type="GO" id="GO:0006289">
    <property type="term" value="P:nucleotide-excision repair"/>
    <property type="evidence" value="ECO:0007669"/>
    <property type="project" value="InterPro"/>
</dbReference>
<dbReference type="Proteomes" id="UP001161757">
    <property type="component" value="Unassembled WGS sequence"/>
</dbReference>
<gene>
    <name evidence="10" type="ORF">HRR80_008619</name>
</gene>
<feature type="region of interest" description="Disordered" evidence="6">
    <location>
        <begin position="126"/>
        <end position="171"/>
    </location>
</feature>
<dbReference type="InterPro" id="IPR042488">
    <property type="entry name" value="Rad4_BHD3_sf"/>
</dbReference>
<dbReference type="AlphaFoldDB" id="A0AAN6EL60"/>
<evidence type="ECO:0000256" key="5">
    <source>
        <dbReference type="ARBA" id="ARBA00023242"/>
    </source>
</evidence>
<feature type="compositionally biased region" description="Basic and acidic residues" evidence="6">
    <location>
        <begin position="87"/>
        <end position="96"/>
    </location>
</feature>
<evidence type="ECO:0008006" key="12">
    <source>
        <dbReference type="Google" id="ProtNLM"/>
    </source>
</evidence>
<proteinExistence type="inferred from homology"/>
<dbReference type="Pfam" id="PF10403">
    <property type="entry name" value="BHD_1"/>
    <property type="match status" value="1"/>
</dbReference>
<dbReference type="GO" id="GO:0005737">
    <property type="term" value="C:cytoplasm"/>
    <property type="evidence" value="ECO:0007669"/>
    <property type="project" value="TreeGrafter"/>
</dbReference>
<feature type="compositionally biased region" description="Basic and acidic residues" evidence="6">
    <location>
        <begin position="823"/>
        <end position="832"/>
    </location>
</feature>
<dbReference type="PANTHER" id="PTHR12135:SF0">
    <property type="entry name" value="DNA REPAIR PROTEIN COMPLEMENTING XP-C CELLS"/>
    <property type="match status" value="1"/>
</dbReference>
<evidence type="ECO:0000256" key="2">
    <source>
        <dbReference type="ARBA" id="ARBA00009525"/>
    </source>
</evidence>
<comment type="similarity">
    <text evidence="2">Belongs to the XPC family.</text>
</comment>
<dbReference type="InterPro" id="IPR038765">
    <property type="entry name" value="Papain-like_cys_pep_sf"/>
</dbReference>
<keyword evidence="4" id="KW-0234">DNA repair</keyword>
<dbReference type="SMART" id="SM01030">
    <property type="entry name" value="BHD_1"/>
    <property type="match status" value="1"/>
</dbReference>
<dbReference type="InterPro" id="IPR036985">
    <property type="entry name" value="Transglutaminase-like_sf"/>
</dbReference>
<dbReference type="GO" id="GO:0000111">
    <property type="term" value="C:nucleotide-excision repair factor 2 complex"/>
    <property type="evidence" value="ECO:0007669"/>
    <property type="project" value="TreeGrafter"/>
</dbReference>
<feature type="compositionally biased region" description="Polar residues" evidence="6">
    <location>
        <begin position="942"/>
        <end position="952"/>
    </location>
</feature>
<name>A0AAN6EL60_EXODE</name>
<dbReference type="Pfam" id="PF10405">
    <property type="entry name" value="BHD_3"/>
    <property type="match status" value="1"/>
</dbReference>
<protein>
    <recommendedName>
        <fullName evidence="12">Xeroderma pigmentosum group C-complementing protein</fullName>
    </recommendedName>
</protein>
<evidence type="ECO:0000259" key="7">
    <source>
        <dbReference type="SMART" id="SM01030"/>
    </source>
</evidence>
<feature type="region of interest" description="Disordered" evidence="6">
    <location>
        <begin position="814"/>
        <end position="1009"/>
    </location>
</feature>
<dbReference type="Gene3D" id="3.30.60.290">
    <property type="entry name" value="Rad4, beta-hairpin domain BHD2"/>
    <property type="match status" value="1"/>
</dbReference>
<dbReference type="SMART" id="SM01031">
    <property type="entry name" value="BHD_2"/>
    <property type="match status" value="1"/>
</dbReference>
<feature type="compositionally biased region" description="Basic and acidic residues" evidence="6">
    <location>
        <begin position="929"/>
        <end position="939"/>
    </location>
</feature>
<accession>A0AAN6EL60</accession>
<dbReference type="Gene3D" id="3.30.70.2460">
    <property type="entry name" value="Rad4, beta-hairpin domain BHD3"/>
    <property type="match status" value="1"/>
</dbReference>
<dbReference type="Gene3D" id="3.90.260.10">
    <property type="entry name" value="Transglutaminase-like"/>
    <property type="match status" value="1"/>
</dbReference>
<feature type="compositionally biased region" description="Acidic residues" evidence="6">
    <location>
        <begin position="741"/>
        <end position="758"/>
    </location>
</feature>
<dbReference type="GO" id="GO:0071942">
    <property type="term" value="C:XPC complex"/>
    <property type="evidence" value="ECO:0007669"/>
    <property type="project" value="TreeGrafter"/>
</dbReference>
<feature type="region of interest" description="Disordered" evidence="6">
    <location>
        <begin position="43"/>
        <end position="99"/>
    </location>
</feature>
<evidence type="ECO:0000259" key="9">
    <source>
        <dbReference type="SMART" id="SM01032"/>
    </source>
</evidence>